<dbReference type="Gene3D" id="3.30.930.30">
    <property type="match status" value="1"/>
</dbReference>
<evidence type="ECO:0000313" key="4">
    <source>
        <dbReference type="Proteomes" id="UP000194816"/>
    </source>
</evidence>
<dbReference type="EMBL" id="MOOK01000220">
    <property type="protein sequence ID" value="OUB41984.1"/>
    <property type="molecule type" value="Genomic_DNA"/>
</dbReference>
<gene>
    <name evidence="3" type="ORF">BK716_29365</name>
</gene>
<reference evidence="3 4" key="1">
    <citation type="submission" date="2016-10" db="EMBL/GenBank/DDBJ databases">
        <title>Comparative genomics of Bacillus thuringiensis reveals a path to pathogens against multiple invertebrate hosts.</title>
        <authorList>
            <person name="Zheng J."/>
            <person name="Gao Q."/>
            <person name="Liu H."/>
            <person name="Peng D."/>
            <person name="Ruan L."/>
            <person name="Sun M."/>
        </authorList>
    </citation>
    <scope>NUCLEOTIDE SEQUENCE [LARGE SCALE GENOMIC DNA]</scope>
    <source>
        <strain evidence="3">BGSC 4AU1</strain>
    </source>
</reference>
<accession>A0A9X6LBM9</accession>
<dbReference type="AlphaFoldDB" id="A0A9X6LBM9"/>
<proteinExistence type="inferred from homology"/>
<feature type="coiled-coil region" evidence="2">
    <location>
        <begin position="280"/>
        <end position="321"/>
    </location>
</feature>
<evidence type="ECO:0000256" key="1">
    <source>
        <dbReference type="ARBA" id="ARBA00010657"/>
    </source>
</evidence>
<evidence type="ECO:0000256" key="2">
    <source>
        <dbReference type="SAM" id="Coils"/>
    </source>
</evidence>
<organism evidence="3 4">
    <name type="scientific">Bacillus thuringiensis subsp. higo</name>
    <dbReference type="NCBI Taxonomy" id="132266"/>
    <lineage>
        <taxon>Bacteria</taxon>
        <taxon>Bacillati</taxon>
        <taxon>Bacillota</taxon>
        <taxon>Bacilli</taxon>
        <taxon>Bacillales</taxon>
        <taxon>Bacillaceae</taxon>
        <taxon>Bacillus</taxon>
        <taxon>Bacillus cereus group</taxon>
    </lineage>
</organism>
<dbReference type="GO" id="GO:0006310">
    <property type="term" value="P:DNA recombination"/>
    <property type="evidence" value="ECO:0007669"/>
    <property type="project" value="InterPro"/>
</dbReference>
<dbReference type="Proteomes" id="UP000194816">
    <property type="component" value="Unassembled WGS sequence"/>
</dbReference>
<keyword evidence="2" id="KW-0175">Coiled coil</keyword>
<dbReference type="Pfam" id="PF01076">
    <property type="entry name" value="Mob_Pre"/>
    <property type="match status" value="1"/>
</dbReference>
<protein>
    <submittedName>
        <fullName evidence="3">Mobilization protein</fullName>
    </submittedName>
</protein>
<comment type="caution">
    <text evidence="3">The sequence shown here is derived from an EMBL/GenBank/DDBJ whole genome shotgun (WGS) entry which is preliminary data.</text>
</comment>
<comment type="similarity">
    <text evidence="1">Belongs to the plasmid mobilization pre family.</text>
</comment>
<dbReference type="InterPro" id="IPR001668">
    <property type="entry name" value="Mob_Pre"/>
</dbReference>
<dbReference type="GO" id="GO:0003677">
    <property type="term" value="F:DNA binding"/>
    <property type="evidence" value="ECO:0007669"/>
    <property type="project" value="InterPro"/>
</dbReference>
<name>A0A9X6LBM9_BACUH</name>
<dbReference type="CDD" id="cd17242">
    <property type="entry name" value="MobM_relaxase"/>
    <property type="match status" value="1"/>
</dbReference>
<sequence length="557" mass="65186">MTTFRRFARLLISIILGKWVHVVLRSISFNQSHKSSISHNNRENSHGNPGIDPSRLEENIYFVQKDIKSIYKEVFQEAVDTYNEKQKRNDRKIQDYYEKIKKSEKVHEQRELVVAIGEGKDDPMCRKEKKETLQRYAEVFQERNPNLAVYNMVLHDDEANPHLHINYVPHFSSHRGLTKRVGMDRALQEQGVNGKGMELIANWRAVETAYIETLAKEHIPDFERANVGSHKYMKVKQYKEYAETKSVVEKQVQEKETYLQRVDKEVKQSEGKVEELHTVQGQLEQIVRKQQQEQKNLQKQVGDTKEEITKLEETKEQVEKDIQGFPLFDMRRLKAETEKVGLLKKKEVKTGNYILTKEDAHKLSNRLRGLSSIKEGLSAMERSKSSLEAREAHLNEREEFINQKELDISYKELEVNQRERNLIGKEAAIENGQKWWEEKQGLQEQVNLLTVENSRLKRTLNKVNEMYEGLKMSFANVAKAVGMMKYSKKEYEQPLNERGNRLVDGIANYTSYWLRKMGSEDLAEKVDKEIGLSKGIEQSVQALEPKKERDRGFEHEM</sequence>
<evidence type="ECO:0000313" key="3">
    <source>
        <dbReference type="EMBL" id="OUB41984.1"/>
    </source>
</evidence>